<protein>
    <submittedName>
        <fullName evidence="2">Hsp90-like protein</fullName>
    </submittedName>
</protein>
<name>A0A0F6NU61_9CLOS</name>
<keyword evidence="1" id="KW-0812">Transmembrane</keyword>
<keyword evidence="1" id="KW-1133">Transmembrane helix</keyword>
<proteinExistence type="predicted"/>
<keyword evidence="1" id="KW-0472">Membrane</keyword>
<evidence type="ECO:0000313" key="2">
    <source>
        <dbReference type="EMBL" id="AIT52513.1"/>
    </source>
</evidence>
<accession>A0A0F6NU61</accession>
<evidence type="ECO:0000256" key="1">
    <source>
        <dbReference type="SAM" id="Phobius"/>
    </source>
</evidence>
<sequence>MDKYIYITGIMNPNEARNEVRTVVNKDYIGPNGRSYSRQGSKYTVLWEGDVARIVGFVSSSQATIDAFAYFLLKGGLTTTLSHPMSCENWIRTSRDLSNLFRTLQRGRIYASRAIDSNLPSEDRERIKEASTRLSPSDAAFCKAVSVQAGRYVDVMSNIEPSTIPLQVVKFNKRRTATLEVLPKVISAYVDFYTSLQELLSDEVTRAKTDTVSIYAADSMAFIVKMMPLTAREHWIRDVLGYLLISRRPLNFSYDVRVAWVYDVVVTVKTILKAFFNKEMPGGIKELKPYVPIESFDPFHELSSYFSRLSYDLSVGKGSKICPTLAEKLVRRLMEENCRLRLTPVAALIIILIYYSIYGTNATRIKRRPSVLMVRVRGEKREVSLQGVEERAYRLSEKYGINAQRVVCRYYSDLTCLARRYYGIYRNNWKTLSYVDGRLAYDTADCITSKMKGVVDPTHHAQIIHYIKTNDNQVTGTTLPHQH</sequence>
<organism evidence="2">
    <name type="scientific">Grapevine leafroll-associated virus 3</name>
    <dbReference type="NCBI Taxonomy" id="55951"/>
    <lineage>
        <taxon>Viruses</taxon>
        <taxon>Riboviria</taxon>
        <taxon>Orthornavirae</taxon>
        <taxon>Kitrinoviricota</taxon>
        <taxon>Alsuviricetes</taxon>
        <taxon>Martellivirales</taxon>
        <taxon>Closteroviridae</taxon>
        <taxon>Ampelovirus</taxon>
        <taxon>Ampelovirus trivitis</taxon>
    </lineage>
</organism>
<feature type="transmembrane region" description="Helical" evidence="1">
    <location>
        <begin position="340"/>
        <end position="358"/>
    </location>
</feature>
<dbReference type="EMBL" id="KM058745">
    <property type="protein sequence ID" value="AIT52513.1"/>
    <property type="molecule type" value="Genomic_RNA"/>
</dbReference>
<gene>
    <name evidence="2" type="primary">ORF5</name>
</gene>
<reference evidence="2" key="1">
    <citation type="journal article" date="2014" name="J. Virol. Methods">
        <title>Relative quantitation goes viral: An RT-qPCR assay for a grapevine virus.</title>
        <authorList>
            <person name="Bester R."/>
            <person name="Pepler P.T."/>
            <person name="Burger J.T."/>
            <person name="Maree H.J."/>
        </authorList>
    </citation>
    <scope>NUCLEOTIDE SEQUENCE</scope>
    <source>
        <strain evidence="2">GH24</strain>
    </source>
</reference>